<dbReference type="Gramene" id="OMO87930">
    <property type="protein sequence ID" value="OMO87930"/>
    <property type="gene ID" value="CCACVL1_08660"/>
</dbReference>
<evidence type="ECO:0000313" key="1">
    <source>
        <dbReference type="EMBL" id="OMO87930.1"/>
    </source>
</evidence>
<dbReference type="AlphaFoldDB" id="A0A1R3IZF7"/>
<accession>A0A1R3IZF7</accession>
<dbReference type="EMBL" id="AWWV01009135">
    <property type="protein sequence ID" value="OMO87930.1"/>
    <property type="molecule type" value="Genomic_DNA"/>
</dbReference>
<dbReference type="Proteomes" id="UP000188268">
    <property type="component" value="Unassembled WGS sequence"/>
</dbReference>
<evidence type="ECO:0000313" key="2">
    <source>
        <dbReference type="Proteomes" id="UP000188268"/>
    </source>
</evidence>
<proteinExistence type="predicted"/>
<keyword evidence="2" id="KW-1185">Reference proteome</keyword>
<organism evidence="1 2">
    <name type="scientific">Corchorus capsularis</name>
    <name type="common">Jute</name>
    <dbReference type="NCBI Taxonomy" id="210143"/>
    <lineage>
        <taxon>Eukaryota</taxon>
        <taxon>Viridiplantae</taxon>
        <taxon>Streptophyta</taxon>
        <taxon>Embryophyta</taxon>
        <taxon>Tracheophyta</taxon>
        <taxon>Spermatophyta</taxon>
        <taxon>Magnoliopsida</taxon>
        <taxon>eudicotyledons</taxon>
        <taxon>Gunneridae</taxon>
        <taxon>Pentapetalae</taxon>
        <taxon>rosids</taxon>
        <taxon>malvids</taxon>
        <taxon>Malvales</taxon>
        <taxon>Malvaceae</taxon>
        <taxon>Grewioideae</taxon>
        <taxon>Apeibeae</taxon>
        <taxon>Corchorus</taxon>
    </lineage>
</organism>
<protein>
    <submittedName>
        <fullName evidence="1">Uncharacterized protein</fullName>
    </submittedName>
</protein>
<name>A0A1R3IZF7_COCAP</name>
<sequence>MAVGSSSQSPGSRYTHCVVRSRAPDDAELVTVESTSYDSDLPSLSTGVARNQFHECFGFDPSASSSSAVVDESFGALPHHTYFPRSRTPQT</sequence>
<reference evidence="1 2" key="1">
    <citation type="submission" date="2013-09" db="EMBL/GenBank/DDBJ databases">
        <title>Corchorus capsularis genome sequencing.</title>
        <authorList>
            <person name="Alam M."/>
            <person name="Haque M.S."/>
            <person name="Islam M.S."/>
            <person name="Emdad E.M."/>
            <person name="Islam M.M."/>
            <person name="Ahmed B."/>
            <person name="Halim A."/>
            <person name="Hossen Q.M.M."/>
            <person name="Hossain M.Z."/>
            <person name="Ahmed R."/>
            <person name="Khan M.M."/>
            <person name="Islam R."/>
            <person name="Rashid M.M."/>
            <person name="Khan S.A."/>
            <person name="Rahman M.S."/>
            <person name="Alam M."/>
        </authorList>
    </citation>
    <scope>NUCLEOTIDE SEQUENCE [LARGE SCALE GENOMIC DNA]</scope>
    <source>
        <strain evidence="2">cv. CVL-1</strain>
        <tissue evidence="1">Whole seedling</tissue>
    </source>
</reference>
<gene>
    <name evidence="1" type="ORF">CCACVL1_08660</name>
</gene>
<comment type="caution">
    <text evidence="1">The sequence shown here is derived from an EMBL/GenBank/DDBJ whole genome shotgun (WGS) entry which is preliminary data.</text>
</comment>